<evidence type="ECO:0000313" key="4">
    <source>
        <dbReference type="Proteomes" id="UP000018721"/>
    </source>
</evidence>
<dbReference type="InterPro" id="IPR001155">
    <property type="entry name" value="OxRdtase_FMN_N"/>
</dbReference>
<dbReference type="Proteomes" id="UP000018721">
    <property type="component" value="Unassembled WGS sequence"/>
</dbReference>
<dbReference type="Gene3D" id="3.20.20.70">
    <property type="entry name" value="Aldolase class I"/>
    <property type="match status" value="1"/>
</dbReference>
<feature type="non-terminal residue" evidence="3">
    <location>
        <position position="1"/>
    </location>
</feature>
<dbReference type="AlphaFoldDB" id="V9G2J7"/>
<protein>
    <recommendedName>
        <fullName evidence="1">NADH:flavin oxidoreductase/NADH oxidase N-terminal domain-containing protein</fullName>
    </recommendedName>
</protein>
<dbReference type="SUPFAM" id="SSF51395">
    <property type="entry name" value="FMN-linked oxidoreductases"/>
    <property type="match status" value="1"/>
</dbReference>
<evidence type="ECO:0000313" key="2">
    <source>
        <dbReference type="EMBL" id="ETI56994.1"/>
    </source>
</evidence>
<dbReference type="HOGENOM" id="CLU_012153_7_1_1"/>
<evidence type="ECO:0000259" key="1">
    <source>
        <dbReference type="Pfam" id="PF00724"/>
    </source>
</evidence>
<evidence type="ECO:0000313" key="3">
    <source>
        <dbReference type="EMBL" id="ETI57022.1"/>
    </source>
</evidence>
<proteinExistence type="predicted"/>
<name>V9G2J7_PHYNI</name>
<accession>V9G2J7</accession>
<dbReference type="InterPro" id="IPR045247">
    <property type="entry name" value="Oye-like"/>
</dbReference>
<gene>
    <name evidence="3" type="ORF">F443_00637</name>
    <name evidence="2" type="ORF">F443_00638</name>
</gene>
<dbReference type="Pfam" id="PF00724">
    <property type="entry name" value="Oxidored_FMN"/>
    <property type="match status" value="1"/>
</dbReference>
<dbReference type="eggNOG" id="KOG0134">
    <property type="taxonomic scope" value="Eukaryota"/>
</dbReference>
<dbReference type="EMBL" id="ANIZ01000108">
    <property type="protein sequence ID" value="ETI56994.1"/>
    <property type="molecule type" value="Genomic_DNA"/>
</dbReference>
<dbReference type="InterPro" id="IPR013785">
    <property type="entry name" value="Aldolase_TIM"/>
</dbReference>
<dbReference type="EMBL" id="ANIZ01000107">
    <property type="protein sequence ID" value="ETI57022.1"/>
    <property type="molecule type" value="Genomic_DNA"/>
</dbReference>
<dbReference type="PANTHER" id="PTHR22893:SF91">
    <property type="entry name" value="NADPH DEHYDROGENASE 2-RELATED"/>
    <property type="match status" value="1"/>
</dbReference>
<dbReference type="OrthoDB" id="121630at2759"/>
<keyword evidence="4" id="KW-1185">Reference proteome</keyword>
<dbReference type="GO" id="GO:0016491">
    <property type="term" value="F:oxidoreductase activity"/>
    <property type="evidence" value="ECO:0007669"/>
    <property type="project" value="InterPro"/>
</dbReference>
<reference evidence="3 4" key="1">
    <citation type="submission" date="2013-11" db="EMBL/GenBank/DDBJ databases">
        <title>The Genome Sequence of Phytophthora parasitica P1569.</title>
        <authorList>
            <consortium name="The Broad Institute Genomics Platform"/>
            <person name="Russ C."/>
            <person name="Tyler B."/>
            <person name="Panabieres F."/>
            <person name="Shan W."/>
            <person name="Tripathy S."/>
            <person name="Grunwald N."/>
            <person name="Machado M."/>
            <person name="Johnson C.S."/>
            <person name="Arredondo F."/>
            <person name="Hong C."/>
            <person name="Coffey M."/>
            <person name="Young S.K."/>
            <person name="Zeng Q."/>
            <person name="Gargeya S."/>
            <person name="Fitzgerald M."/>
            <person name="Abouelleil A."/>
            <person name="Alvarado L."/>
            <person name="Chapman S.B."/>
            <person name="Gainer-Dewar J."/>
            <person name="Goldberg J."/>
            <person name="Griggs A."/>
            <person name="Gujja S."/>
            <person name="Hansen M."/>
            <person name="Howarth C."/>
            <person name="Imamovic A."/>
            <person name="Ireland A."/>
            <person name="Larimer J."/>
            <person name="McCowan C."/>
            <person name="Murphy C."/>
            <person name="Pearson M."/>
            <person name="Poon T.W."/>
            <person name="Priest M."/>
            <person name="Roberts A."/>
            <person name="Saif S."/>
            <person name="Shea T."/>
            <person name="Sykes S."/>
            <person name="Wortman J."/>
            <person name="Nusbaum C."/>
            <person name="Birren B."/>
        </authorList>
    </citation>
    <scope>NUCLEOTIDE SEQUENCE [LARGE SCALE GENOMIC DNA]</scope>
    <source>
        <strain evidence="3 4">P1569</strain>
    </source>
</reference>
<organism evidence="3 4">
    <name type="scientific">Phytophthora nicotianae P1569</name>
    <dbReference type="NCBI Taxonomy" id="1317065"/>
    <lineage>
        <taxon>Eukaryota</taxon>
        <taxon>Sar</taxon>
        <taxon>Stramenopiles</taxon>
        <taxon>Oomycota</taxon>
        <taxon>Peronosporomycetes</taxon>
        <taxon>Peronosporales</taxon>
        <taxon>Peronosporaceae</taxon>
        <taxon>Phytophthora</taxon>
    </lineage>
</organism>
<feature type="domain" description="NADH:flavin oxidoreductase/NADH oxidase N-terminal" evidence="1">
    <location>
        <begin position="1"/>
        <end position="165"/>
    </location>
</feature>
<comment type="caution">
    <text evidence="3">The sequence shown here is derived from an EMBL/GenBank/DDBJ whole genome shotgun (WGS) entry which is preliminary data.</text>
</comment>
<sequence length="209" mass="23201">VEIHAANGYLLEEFLCDSVNSRTDKYGGGIENRARLIFEVVEAVLSSLPSSKVGIRLSPFGDTFGCKDSNPRETYGYVVNKLNDYDLAYLHVIERRGMHADNAAVPEGGVARHFRSIYNGVLITAAGFTRADAMQTVEDGVADLIAFGRDFISNPDLVERLRKDAKLTPYDPKTFYLQPDMPVEAGYTDYPFLGEEDKGVRSTGFVWES</sequence>
<dbReference type="PANTHER" id="PTHR22893">
    <property type="entry name" value="NADH OXIDOREDUCTASE-RELATED"/>
    <property type="match status" value="1"/>
</dbReference>
<dbReference type="GO" id="GO:0010181">
    <property type="term" value="F:FMN binding"/>
    <property type="evidence" value="ECO:0007669"/>
    <property type="project" value="InterPro"/>
</dbReference>